<sequence length="286" mass="31664">MDFEDIVFPAKITLHTKGKLFLMDRPWVMGILNLTPDSFYAGSRLNPDSDQVIKAASQMIAEGADILDIGGYSSRPGADEVSEQEELDRTLPAIQAIKAKFPEILISIDTFRSKVAEKAVLTGADLVNDISAGELDGGMLETVAGLKVPYIAMHMKGTPKNMQMQAIYDDILTEMLHYFSKKIEDCKKAGIKDVIIDPGFGFAKTLTQNYWILKNLSYFKITQQPILAGVSRKSMIYKILDLEPDQALNGTTALNMAALINGANILRVHDVKEAKQTVTLYKQLYP</sequence>
<dbReference type="SUPFAM" id="SSF51717">
    <property type="entry name" value="Dihydropteroate synthetase-like"/>
    <property type="match status" value="1"/>
</dbReference>
<keyword evidence="6" id="KW-0479">Metal-binding</keyword>
<evidence type="ECO:0000313" key="10">
    <source>
        <dbReference type="EMBL" id="EKB49537.1"/>
    </source>
</evidence>
<dbReference type="InterPro" id="IPR045031">
    <property type="entry name" value="DHP_synth-like"/>
</dbReference>
<reference evidence="10 11" key="1">
    <citation type="journal article" date="2012" name="J. Bacteriol.">
        <title>Draft Genome Sequence of Cecembia lonarensis Strain LW9T, Isolated from Lonar Lake, a Haloalkaline Lake in India.</title>
        <authorList>
            <person name="Shivaji S."/>
            <person name="Ara S."/>
            <person name="Singh A."/>
            <person name="Pinnaka A.K."/>
        </authorList>
    </citation>
    <scope>NUCLEOTIDE SEQUENCE [LARGE SCALE GENOMIC DNA]</scope>
    <source>
        <strain evidence="10 11">LW9</strain>
    </source>
</reference>
<evidence type="ECO:0000259" key="9">
    <source>
        <dbReference type="PROSITE" id="PS50972"/>
    </source>
</evidence>
<keyword evidence="5 10" id="KW-0808">Transferase</keyword>
<dbReference type="CDD" id="cd00739">
    <property type="entry name" value="DHPS"/>
    <property type="match status" value="1"/>
</dbReference>
<comment type="pathway">
    <text evidence="3">Cofactor biosynthesis; tetrahydrofolate biosynthesis; 7,8-dihydrofolate from 2-amino-4-hydroxy-6-hydroxymethyl-7,8-dihydropteridine diphosphate and 4-aminobenzoate: step 1/2.</text>
</comment>
<dbReference type="PATRIC" id="fig|1225176.3.peg.1957"/>
<dbReference type="AlphaFoldDB" id="K1LB96"/>
<keyword evidence="8" id="KW-0289">Folate biosynthesis</keyword>
<dbReference type="PROSITE" id="PS50972">
    <property type="entry name" value="PTERIN_BINDING"/>
    <property type="match status" value="1"/>
</dbReference>
<proteinExistence type="predicted"/>
<accession>K1LB96</accession>
<dbReference type="InterPro" id="IPR000489">
    <property type="entry name" value="Pterin-binding_dom"/>
</dbReference>
<keyword evidence="11" id="KW-1185">Reference proteome</keyword>
<dbReference type="GO" id="GO:0005829">
    <property type="term" value="C:cytosol"/>
    <property type="evidence" value="ECO:0007669"/>
    <property type="project" value="TreeGrafter"/>
</dbReference>
<name>K1LB96_CECL9</name>
<evidence type="ECO:0000256" key="7">
    <source>
        <dbReference type="ARBA" id="ARBA00022842"/>
    </source>
</evidence>
<dbReference type="InterPro" id="IPR011005">
    <property type="entry name" value="Dihydropteroate_synth-like_sf"/>
</dbReference>
<dbReference type="EC" id="2.5.1.15" evidence="4"/>
<evidence type="ECO:0000256" key="3">
    <source>
        <dbReference type="ARBA" id="ARBA00004763"/>
    </source>
</evidence>
<dbReference type="InterPro" id="IPR006390">
    <property type="entry name" value="DHP_synth_dom"/>
</dbReference>
<dbReference type="PANTHER" id="PTHR20941">
    <property type="entry name" value="FOLATE SYNTHESIS PROTEINS"/>
    <property type="match status" value="1"/>
</dbReference>
<keyword evidence="7" id="KW-0460">Magnesium</keyword>
<comment type="catalytic activity">
    <reaction evidence="1">
        <text>(7,8-dihydropterin-6-yl)methyl diphosphate + 4-aminobenzoate = 7,8-dihydropteroate + diphosphate</text>
        <dbReference type="Rhea" id="RHEA:19949"/>
        <dbReference type="ChEBI" id="CHEBI:17836"/>
        <dbReference type="ChEBI" id="CHEBI:17839"/>
        <dbReference type="ChEBI" id="CHEBI:33019"/>
        <dbReference type="ChEBI" id="CHEBI:72950"/>
        <dbReference type="EC" id="2.5.1.15"/>
    </reaction>
</comment>
<evidence type="ECO:0000313" key="11">
    <source>
        <dbReference type="Proteomes" id="UP000004478"/>
    </source>
</evidence>
<evidence type="ECO:0000256" key="1">
    <source>
        <dbReference type="ARBA" id="ARBA00000012"/>
    </source>
</evidence>
<protein>
    <recommendedName>
        <fullName evidence="4">dihydropteroate synthase</fullName>
        <ecNumber evidence="4">2.5.1.15</ecNumber>
    </recommendedName>
</protein>
<evidence type="ECO:0000256" key="5">
    <source>
        <dbReference type="ARBA" id="ARBA00022679"/>
    </source>
</evidence>
<evidence type="ECO:0000256" key="2">
    <source>
        <dbReference type="ARBA" id="ARBA00001946"/>
    </source>
</evidence>
<dbReference type="Proteomes" id="UP000004478">
    <property type="component" value="Unassembled WGS sequence"/>
</dbReference>
<organism evidence="10 11">
    <name type="scientific">Cecembia lonarensis (strain CCUG 58316 / KCTC 22772 / LW9)</name>
    <dbReference type="NCBI Taxonomy" id="1225176"/>
    <lineage>
        <taxon>Bacteria</taxon>
        <taxon>Pseudomonadati</taxon>
        <taxon>Bacteroidota</taxon>
        <taxon>Cytophagia</taxon>
        <taxon>Cytophagales</taxon>
        <taxon>Cyclobacteriaceae</taxon>
        <taxon>Cecembia</taxon>
    </lineage>
</organism>
<evidence type="ECO:0000256" key="8">
    <source>
        <dbReference type="ARBA" id="ARBA00022909"/>
    </source>
</evidence>
<dbReference type="PANTHER" id="PTHR20941:SF1">
    <property type="entry name" value="FOLIC ACID SYNTHESIS PROTEIN FOL1"/>
    <property type="match status" value="1"/>
</dbReference>
<evidence type="ECO:0000256" key="4">
    <source>
        <dbReference type="ARBA" id="ARBA00012458"/>
    </source>
</evidence>
<dbReference type="PROSITE" id="PS00793">
    <property type="entry name" value="DHPS_2"/>
    <property type="match status" value="1"/>
</dbReference>
<dbReference type="Gene3D" id="3.20.20.20">
    <property type="entry name" value="Dihydropteroate synthase-like"/>
    <property type="match status" value="1"/>
</dbReference>
<feature type="domain" description="Pterin-binding" evidence="9">
    <location>
        <begin position="26"/>
        <end position="279"/>
    </location>
</feature>
<dbReference type="Pfam" id="PF00809">
    <property type="entry name" value="Pterin_bind"/>
    <property type="match status" value="1"/>
</dbReference>
<evidence type="ECO:0000256" key="6">
    <source>
        <dbReference type="ARBA" id="ARBA00022723"/>
    </source>
</evidence>
<dbReference type="GO" id="GO:0046872">
    <property type="term" value="F:metal ion binding"/>
    <property type="evidence" value="ECO:0007669"/>
    <property type="project" value="UniProtKB-KW"/>
</dbReference>
<dbReference type="GO" id="GO:0046656">
    <property type="term" value="P:folic acid biosynthetic process"/>
    <property type="evidence" value="ECO:0007669"/>
    <property type="project" value="UniProtKB-KW"/>
</dbReference>
<comment type="caution">
    <text evidence="10">The sequence shown here is derived from an EMBL/GenBank/DDBJ whole genome shotgun (WGS) entry which is preliminary data.</text>
</comment>
<dbReference type="NCBIfam" id="TIGR01496">
    <property type="entry name" value="DHPS"/>
    <property type="match status" value="1"/>
</dbReference>
<dbReference type="GO" id="GO:0004156">
    <property type="term" value="F:dihydropteroate synthase activity"/>
    <property type="evidence" value="ECO:0007669"/>
    <property type="project" value="UniProtKB-EC"/>
</dbReference>
<comment type="cofactor">
    <cofactor evidence="2">
        <name>Mg(2+)</name>
        <dbReference type="ChEBI" id="CHEBI:18420"/>
    </cofactor>
</comment>
<gene>
    <name evidence="10" type="primary">folP</name>
    <name evidence="10" type="ORF">B879_01833</name>
</gene>
<dbReference type="GO" id="GO:0046654">
    <property type="term" value="P:tetrahydrofolate biosynthetic process"/>
    <property type="evidence" value="ECO:0007669"/>
    <property type="project" value="TreeGrafter"/>
</dbReference>
<dbReference type="EMBL" id="AMGM01000023">
    <property type="protein sequence ID" value="EKB49537.1"/>
    <property type="molecule type" value="Genomic_DNA"/>
</dbReference>